<gene>
    <name evidence="1" type="ORF">GQS65_12430</name>
</gene>
<dbReference type="AlphaFoldDB" id="A0A6B0GKL2"/>
<protein>
    <submittedName>
        <fullName evidence="1">Uncharacterized protein</fullName>
    </submittedName>
</protein>
<reference evidence="1 2" key="1">
    <citation type="submission" date="2019-12" db="EMBL/GenBank/DDBJ databases">
        <title>Halocatena pleomorpha gen. nov. sp. nov., an extremely halophilic archaeon of family Halobacteriaceae isolated from saltpan soil.</title>
        <authorList>
            <person name="Pal Y."/>
            <person name="Verma A."/>
            <person name="Krishnamurthi S."/>
            <person name="Kumar P."/>
        </authorList>
    </citation>
    <scope>NUCLEOTIDE SEQUENCE [LARGE SCALE GENOMIC DNA]</scope>
    <source>
        <strain evidence="1 2">JCM 16495</strain>
    </source>
</reference>
<sequence length="189" mass="21259">MADQYRFSHDDDGDTLHIDVHTDTDLAVPLLRWRVETTGETGGRGTLTLPDDMPGGFDQTVTEPRFRFHTDVTAISFGGRDRVGLTLPRPLAADLTIKLETMETPVIGGEHICADPAAFPPVIDGQSRSDYYQRLEQAYWSEGEHVMWYVDEMGITIGYQIDDGHLIQRARAHRRARTTSPGIPPLFRH</sequence>
<evidence type="ECO:0000313" key="2">
    <source>
        <dbReference type="Proteomes" id="UP000451471"/>
    </source>
</evidence>
<name>A0A6B0GKL2_9EURY</name>
<keyword evidence="2" id="KW-1185">Reference proteome</keyword>
<dbReference type="Proteomes" id="UP000451471">
    <property type="component" value="Unassembled WGS sequence"/>
</dbReference>
<accession>A0A6B0GKL2</accession>
<proteinExistence type="predicted"/>
<dbReference type="RefSeq" id="WP_158204970.1">
    <property type="nucleotide sequence ID" value="NZ_WSZK01000019.1"/>
</dbReference>
<dbReference type="EMBL" id="WSZK01000019">
    <property type="protein sequence ID" value="MWG35284.1"/>
    <property type="molecule type" value="Genomic_DNA"/>
</dbReference>
<comment type="caution">
    <text evidence="1">The sequence shown here is derived from an EMBL/GenBank/DDBJ whole genome shotgun (WGS) entry which is preliminary data.</text>
</comment>
<organism evidence="1 2">
    <name type="scientific">Halomarina oriensis</name>
    <dbReference type="NCBI Taxonomy" id="671145"/>
    <lineage>
        <taxon>Archaea</taxon>
        <taxon>Methanobacteriati</taxon>
        <taxon>Methanobacteriota</taxon>
        <taxon>Stenosarchaea group</taxon>
        <taxon>Halobacteria</taxon>
        <taxon>Halobacteriales</taxon>
        <taxon>Natronomonadaceae</taxon>
        <taxon>Halomarina</taxon>
    </lineage>
</organism>
<evidence type="ECO:0000313" key="1">
    <source>
        <dbReference type="EMBL" id="MWG35284.1"/>
    </source>
</evidence>